<feature type="region of interest" description="Disordered" evidence="1">
    <location>
        <begin position="194"/>
        <end position="214"/>
    </location>
</feature>
<keyword evidence="3" id="KW-1185">Reference proteome</keyword>
<protein>
    <submittedName>
        <fullName evidence="2">Uncharacterized protein</fullName>
    </submittedName>
</protein>
<gene>
    <name evidence="2" type="ORF">B0A48_15770</name>
</gene>
<evidence type="ECO:0000313" key="2">
    <source>
        <dbReference type="EMBL" id="OQN98509.1"/>
    </source>
</evidence>
<feature type="region of interest" description="Disordered" evidence="1">
    <location>
        <begin position="439"/>
        <end position="472"/>
    </location>
</feature>
<dbReference type="EMBL" id="NAJO01000045">
    <property type="protein sequence ID" value="OQN98509.1"/>
    <property type="molecule type" value="Genomic_DNA"/>
</dbReference>
<feature type="compositionally biased region" description="Basic and acidic residues" evidence="1">
    <location>
        <begin position="447"/>
        <end position="456"/>
    </location>
</feature>
<reference evidence="3" key="1">
    <citation type="submission" date="2017-03" db="EMBL/GenBank/DDBJ databases">
        <title>Genomes of endolithic fungi from Antarctica.</title>
        <authorList>
            <person name="Coleine C."/>
            <person name="Masonjones S."/>
            <person name="Stajich J.E."/>
        </authorList>
    </citation>
    <scope>NUCLEOTIDE SEQUENCE [LARGE SCALE GENOMIC DNA]</scope>
    <source>
        <strain evidence="3">CCFEE 5527</strain>
    </source>
</reference>
<proteinExistence type="predicted"/>
<dbReference type="Proteomes" id="UP000192596">
    <property type="component" value="Unassembled WGS sequence"/>
</dbReference>
<organism evidence="2 3">
    <name type="scientific">Cryoendolithus antarcticus</name>
    <dbReference type="NCBI Taxonomy" id="1507870"/>
    <lineage>
        <taxon>Eukaryota</taxon>
        <taxon>Fungi</taxon>
        <taxon>Dikarya</taxon>
        <taxon>Ascomycota</taxon>
        <taxon>Pezizomycotina</taxon>
        <taxon>Dothideomycetes</taxon>
        <taxon>Dothideomycetidae</taxon>
        <taxon>Cladosporiales</taxon>
        <taxon>Cladosporiaceae</taxon>
        <taxon>Cryoendolithus</taxon>
    </lineage>
</organism>
<name>A0A1V8SHD6_9PEZI</name>
<sequence length="472" mass="51953">MALAPSGASESPVRDLEHYNASLDGIKADAVSASHQASTEFPTPQTSVPYDPAGMNFSRTESHTARLQHTAYAVDRTRKSLAAHRADVDLLRAQVRVSWERHYRYDTYYRESSRAYETTMQYAAIQVPFANKHQHVLRSRLDNDRTRFETQFLEASGLQRQLAELEIRLNRVITRFMDAASHLSELTLANESSNDDTTRAFEVPPSPGSNTSSLTRLDPVLAEYYDRAGDVSIMAERLWDLQEQHYHELASRGLREDQAEVLSVADVDFEATYEREHRILKAELDIAAGEVDALRVRCEQAGLDLTAGHRKDEESEVAFEHQSEHKISTGATLLVPFGPADEGSKIISLLDFDDAAAQVHGGVTGLRERPSFGTIAISGGSSVDDWIASISTNPDTTETYYTSFDDDASSLTPSTWGRPTDALVSSADTLTLPQERAGIATDPLPDLSHDAGHGTGDDDLLSPDLEMTAGPT</sequence>
<dbReference type="AlphaFoldDB" id="A0A1V8SHD6"/>
<evidence type="ECO:0000256" key="1">
    <source>
        <dbReference type="SAM" id="MobiDB-lite"/>
    </source>
</evidence>
<dbReference type="InParanoid" id="A0A1V8SHD6"/>
<evidence type="ECO:0000313" key="3">
    <source>
        <dbReference type="Proteomes" id="UP000192596"/>
    </source>
</evidence>
<dbReference type="STRING" id="1507870.A0A1V8SHD6"/>
<comment type="caution">
    <text evidence="2">The sequence shown here is derived from an EMBL/GenBank/DDBJ whole genome shotgun (WGS) entry which is preliminary data.</text>
</comment>
<accession>A0A1V8SHD6</accession>
<dbReference type="OrthoDB" id="3969316at2759"/>